<evidence type="ECO:0000256" key="3">
    <source>
        <dbReference type="ARBA" id="ARBA00022857"/>
    </source>
</evidence>
<organism evidence="10 11">
    <name type="scientific">Coilia grayii</name>
    <name type="common">Gray's grenadier anchovy</name>
    <dbReference type="NCBI Taxonomy" id="363190"/>
    <lineage>
        <taxon>Eukaryota</taxon>
        <taxon>Metazoa</taxon>
        <taxon>Chordata</taxon>
        <taxon>Craniata</taxon>
        <taxon>Vertebrata</taxon>
        <taxon>Euteleostomi</taxon>
        <taxon>Actinopterygii</taxon>
        <taxon>Neopterygii</taxon>
        <taxon>Teleostei</taxon>
        <taxon>Clupei</taxon>
        <taxon>Clupeiformes</taxon>
        <taxon>Clupeoidei</taxon>
        <taxon>Engraulidae</taxon>
        <taxon>Coilinae</taxon>
        <taxon>Coilia</taxon>
    </lineage>
</organism>
<dbReference type="Pfam" id="PF00479">
    <property type="entry name" value="G6PD_N"/>
    <property type="match status" value="1"/>
</dbReference>
<dbReference type="InterPro" id="IPR037171">
    <property type="entry name" value="NagB/RpiA_transferase-like"/>
</dbReference>
<protein>
    <recommendedName>
        <fullName evidence="12">GDH/6PGL endoplasmic bifunctional protein</fullName>
    </recommendedName>
</protein>
<evidence type="ECO:0000313" key="11">
    <source>
        <dbReference type="Proteomes" id="UP001591681"/>
    </source>
</evidence>
<evidence type="ECO:0000256" key="5">
    <source>
        <dbReference type="ARBA" id="ARBA00023277"/>
    </source>
</evidence>
<feature type="domain" description="Glucose-6-phosphate dehydrogenase C-terminal" evidence="9">
    <location>
        <begin position="232"/>
        <end position="514"/>
    </location>
</feature>
<dbReference type="GO" id="GO:0004345">
    <property type="term" value="F:glucose-6-phosphate dehydrogenase activity"/>
    <property type="evidence" value="ECO:0007669"/>
    <property type="project" value="UniProtKB-ARBA"/>
</dbReference>
<keyword evidence="2" id="KW-0313">Glucose metabolism</keyword>
<dbReference type="Pfam" id="PF01182">
    <property type="entry name" value="Glucosamine_iso"/>
    <property type="match status" value="1"/>
</dbReference>
<feature type="chain" id="PRO_5044861361" description="GDH/6PGL endoplasmic bifunctional protein" evidence="6">
    <location>
        <begin position="22"/>
        <end position="799"/>
    </location>
</feature>
<dbReference type="PROSITE" id="PS51257">
    <property type="entry name" value="PROKAR_LIPOPROTEIN"/>
    <property type="match status" value="1"/>
</dbReference>
<evidence type="ECO:0000259" key="8">
    <source>
        <dbReference type="Pfam" id="PF01182"/>
    </source>
</evidence>
<dbReference type="PANTHER" id="PTHR23429">
    <property type="entry name" value="GLUCOSE-6-PHOSPHATE 1-DEHYDROGENASE G6PD"/>
    <property type="match status" value="1"/>
</dbReference>
<dbReference type="PROSITE" id="PS00069">
    <property type="entry name" value="G6P_DEHYDROGENASE"/>
    <property type="match status" value="1"/>
</dbReference>
<dbReference type="SUPFAM" id="SSF100950">
    <property type="entry name" value="NagB/RpiA/CoA transferase-like"/>
    <property type="match status" value="1"/>
</dbReference>
<gene>
    <name evidence="10" type="ORF">ACEWY4_012877</name>
</gene>
<comment type="pathway">
    <text evidence="1">Carbohydrate degradation; pentose phosphate pathway.</text>
</comment>
<evidence type="ECO:0000259" key="7">
    <source>
        <dbReference type="Pfam" id="PF00479"/>
    </source>
</evidence>
<keyword evidence="4" id="KW-0560">Oxidoreductase</keyword>
<evidence type="ECO:0000256" key="2">
    <source>
        <dbReference type="ARBA" id="ARBA00022526"/>
    </source>
</evidence>
<feature type="domain" description="Glucose-6-phosphate dehydrogenase NAD-binding" evidence="7">
    <location>
        <begin position="44"/>
        <end position="226"/>
    </location>
</feature>
<keyword evidence="6" id="KW-0732">Signal</keyword>
<dbReference type="InterPro" id="IPR019796">
    <property type="entry name" value="G6P_DH_AS"/>
</dbReference>
<dbReference type="CDD" id="cd01400">
    <property type="entry name" value="6PGL"/>
    <property type="match status" value="1"/>
</dbReference>
<dbReference type="InterPro" id="IPR006148">
    <property type="entry name" value="Glc/Gal-6P_isomerase"/>
</dbReference>
<dbReference type="Gene3D" id="3.40.50.1360">
    <property type="match status" value="1"/>
</dbReference>
<dbReference type="NCBIfam" id="TIGR01198">
    <property type="entry name" value="pgl"/>
    <property type="match status" value="1"/>
</dbReference>
<evidence type="ECO:0000256" key="1">
    <source>
        <dbReference type="ARBA" id="ARBA00004959"/>
    </source>
</evidence>
<dbReference type="InterPro" id="IPR005900">
    <property type="entry name" value="6-phosphogluconolactonase_DevB"/>
</dbReference>
<dbReference type="PRINTS" id="PR00079">
    <property type="entry name" value="G6PDHDRGNASE"/>
</dbReference>
<reference evidence="10 11" key="1">
    <citation type="submission" date="2024-09" db="EMBL/GenBank/DDBJ databases">
        <title>A chromosome-level genome assembly of Gray's grenadier anchovy, Coilia grayii.</title>
        <authorList>
            <person name="Fu Z."/>
        </authorList>
    </citation>
    <scope>NUCLEOTIDE SEQUENCE [LARGE SCALE GENOMIC DNA]</scope>
    <source>
        <strain evidence="10">G4</strain>
        <tissue evidence="10">Muscle</tissue>
    </source>
</reference>
<dbReference type="InterPro" id="IPR022675">
    <property type="entry name" value="G6P_DH_C"/>
</dbReference>
<dbReference type="AlphaFoldDB" id="A0ABD1JUS3"/>
<dbReference type="SUPFAM" id="SSF55347">
    <property type="entry name" value="Glyceraldehyde-3-phosphate dehydrogenase-like, C-terminal domain"/>
    <property type="match status" value="1"/>
</dbReference>
<keyword evidence="5" id="KW-0119">Carbohydrate metabolism</keyword>
<dbReference type="InterPro" id="IPR022674">
    <property type="entry name" value="G6P_DH_NAD-bd"/>
</dbReference>
<dbReference type="GO" id="GO:0006098">
    <property type="term" value="P:pentose-phosphate shunt"/>
    <property type="evidence" value="ECO:0007669"/>
    <property type="project" value="UniProtKB-ARBA"/>
</dbReference>
<dbReference type="PANTHER" id="PTHR23429:SF7">
    <property type="entry name" value="GDH_6PGL ENDOPLASMIC BIFUNCTIONAL PROTEIN"/>
    <property type="match status" value="1"/>
</dbReference>
<sequence>MWKAMWGLLLLLVLLACGVSCDEGGQDQDEEQKGPSRRGHITIVVVGATGDLAKKYLWQGFFHQYVSRVGKGHSFSFYGGGLSPDDQGTPRLFEILKSQTCPAGVSEERCALVKEQFLRLSQYRQLRSAEDYQALGQHIETQLRQEGMVEAGRLFYLSVPPTAYADIAERVNRSCRPPRGAWLRVVLEKPFGHDLSSAQELGTRLAKSLKEEEMYRIDHYLGKQVVSQILPFRKENSKFLQPIWNKHHIDRVDIVLKETLDAKGRLSFYDQYGVIRDVIQNHLTEVMTLLTMSVPKNLTDCNEINRNKLRVFSSLHRLEKGSAVIGQYQAYNSEVQLELNKTKDHFSLTPTFAGIAIHTTMPQYEGVPMFLVSGKRLDERVGYARVTFKNNVFCVEDQSSVTCKPKQIIFYIGHGLLQYPAILVSKNLFKPALVNSGWKEVTENQDKLLFGLPLSEYYIQTPMVQREAYTELISQVFRGRRDHFLSSDSLLASWKFWTPLLKSQEHTFPRPYPGSPSNANLLDFQLQGREVRFTTEALVNVIPQERTESFQVMHGKYRGADMVSAWPEELVERLAHDIEEAAEEAVLGGAPFHMALSGGSSPLALFKRLAQHHHTFPWWNTHVWLADERCVPPTEDESNFRTVHDHLLRHVRLPYFNIHPMPVELNQRLCVEEDGGAGAYERDIARLVNASSLSYVLLGVGFDGHTASLFPGNRLEARGERLVTLTESPVKPHQRMSLTFGAINRAQRVSVLVMGKGKHELVTQLSRIKDTPDRWPITKIQPANGRLVWYIDYEALLGQ</sequence>
<dbReference type="InterPro" id="IPR001282">
    <property type="entry name" value="G6P_DH"/>
</dbReference>
<feature type="signal peptide" evidence="6">
    <location>
        <begin position="1"/>
        <end position="21"/>
    </location>
</feature>
<dbReference type="Proteomes" id="UP001591681">
    <property type="component" value="Unassembled WGS sequence"/>
</dbReference>
<feature type="domain" description="Glucosamine/galactosamine-6-phosphate isomerase" evidence="8">
    <location>
        <begin position="567"/>
        <end position="789"/>
    </location>
</feature>
<dbReference type="Pfam" id="PF02781">
    <property type="entry name" value="G6PD_C"/>
    <property type="match status" value="1"/>
</dbReference>
<evidence type="ECO:0008006" key="12">
    <source>
        <dbReference type="Google" id="ProtNLM"/>
    </source>
</evidence>
<evidence type="ECO:0000256" key="4">
    <source>
        <dbReference type="ARBA" id="ARBA00023002"/>
    </source>
</evidence>
<keyword evidence="3" id="KW-0521">NADP</keyword>
<dbReference type="InterPro" id="IPR036291">
    <property type="entry name" value="NAD(P)-bd_dom_sf"/>
</dbReference>
<dbReference type="SUPFAM" id="SSF51735">
    <property type="entry name" value="NAD(P)-binding Rossmann-fold domains"/>
    <property type="match status" value="1"/>
</dbReference>
<accession>A0ABD1JUS3</accession>
<proteinExistence type="predicted"/>
<evidence type="ECO:0000256" key="6">
    <source>
        <dbReference type="SAM" id="SignalP"/>
    </source>
</evidence>
<dbReference type="Gene3D" id="3.40.50.720">
    <property type="entry name" value="NAD(P)-binding Rossmann-like Domain"/>
    <property type="match status" value="1"/>
</dbReference>
<comment type="caution">
    <text evidence="10">The sequence shown here is derived from an EMBL/GenBank/DDBJ whole genome shotgun (WGS) entry which is preliminary data.</text>
</comment>
<dbReference type="EMBL" id="JBHFQA010000011">
    <property type="protein sequence ID" value="KAL2090614.1"/>
    <property type="molecule type" value="Genomic_DNA"/>
</dbReference>
<evidence type="ECO:0000313" key="10">
    <source>
        <dbReference type="EMBL" id="KAL2090614.1"/>
    </source>
</evidence>
<evidence type="ECO:0000259" key="9">
    <source>
        <dbReference type="Pfam" id="PF02781"/>
    </source>
</evidence>
<name>A0ABD1JUS3_9TELE</name>
<dbReference type="Gene3D" id="3.30.360.10">
    <property type="entry name" value="Dihydrodipicolinate Reductase, domain 2"/>
    <property type="match status" value="1"/>
</dbReference>
<keyword evidence="11" id="KW-1185">Reference proteome</keyword>
<dbReference type="GO" id="GO:0006006">
    <property type="term" value="P:glucose metabolic process"/>
    <property type="evidence" value="ECO:0007669"/>
    <property type="project" value="UniProtKB-KW"/>
</dbReference>